<sequence>MDALVLHCRERAAQLCRLEPLPLASCGVIEPNQALGCPALTACSTSARTSASGEAFTYTVARGITITLDRYPGTVVAQSSVAAALWDNNYKGAGIYADLPDPLDYQTGNIDPSTMTVLGTTWGEFNIEKYAALSQTC</sequence>
<dbReference type="Proteomes" id="UP000642993">
    <property type="component" value="Unassembled WGS sequence"/>
</dbReference>
<name>A0A927J9K2_9ACTN</name>
<evidence type="ECO:0000313" key="1">
    <source>
        <dbReference type="EMBL" id="MBD8505094.1"/>
    </source>
</evidence>
<evidence type="ECO:0000313" key="2">
    <source>
        <dbReference type="Proteomes" id="UP000642993"/>
    </source>
</evidence>
<reference evidence="1" key="1">
    <citation type="submission" date="2020-09" db="EMBL/GenBank/DDBJ databases">
        <title>Hoyosella lacisalsi sp. nov., a halotolerant actinobacterium isolated from soil of Lake Gudzhirganskoe.</title>
        <authorList>
            <person name="Yang Q."/>
            <person name="Guo P.Y."/>
            <person name="Liu S.W."/>
            <person name="Li F.N."/>
            <person name="Sun C.H."/>
        </authorList>
    </citation>
    <scope>NUCLEOTIDE SEQUENCE</scope>
    <source>
        <strain evidence="1">G463</strain>
    </source>
</reference>
<organism evidence="1 2">
    <name type="scientific">Lolliginicoccus lacisalsi</name>
    <dbReference type="NCBI Taxonomy" id="2742202"/>
    <lineage>
        <taxon>Bacteria</taxon>
        <taxon>Bacillati</taxon>
        <taxon>Actinomycetota</taxon>
        <taxon>Actinomycetes</taxon>
        <taxon>Mycobacteriales</taxon>
        <taxon>Hoyosellaceae</taxon>
        <taxon>Lolliginicoccus</taxon>
    </lineage>
</organism>
<proteinExistence type="predicted"/>
<comment type="caution">
    <text evidence="1">The sequence shown here is derived from an EMBL/GenBank/DDBJ whole genome shotgun (WGS) entry which is preliminary data.</text>
</comment>
<keyword evidence="2" id="KW-1185">Reference proteome</keyword>
<dbReference type="EMBL" id="JACYWE010000001">
    <property type="protein sequence ID" value="MBD8505094.1"/>
    <property type="molecule type" value="Genomic_DNA"/>
</dbReference>
<dbReference type="AlphaFoldDB" id="A0A927J9K2"/>
<accession>A0A927J9K2</accession>
<gene>
    <name evidence="1" type="ORF">HT102_01140</name>
</gene>
<dbReference type="Gene3D" id="3.40.50.1980">
    <property type="entry name" value="Nitrogenase molybdenum iron protein domain"/>
    <property type="match status" value="1"/>
</dbReference>
<protein>
    <submittedName>
        <fullName evidence="1">Uncharacterized protein</fullName>
    </submittedName>
</protein>
<dbReference type="RefSeq" id="WP_192037572.1">
    <property type="nucleotide sequence ID" value="NZ_JACYWE010000001.1"/>
</dbReference>